<comment type="caution">
    <text evidence="1">The sequence shown here is derived from an EMBL/GenBank/DDBJ whole genome shotgun (WGS) entry which is preliminary data.</text>
</comment>
<sequence length="110" mass="12863">MPGGKCVFNPLWLNKQNYKTWLSSTNDKHKAKCSLCNKEIDIGRMGEYAVKAHMQGKFYYYYLVVQYQSLLRSPKVRICPKSGLSGGNMYKWNEGKKKNREKKENIRTAF</sequence>
<keyword evidence="2" id="KW-1185">Reference proteome</keyword>
<evidence type="ECO:0000313" key="2">
    <source>
        <dbReference type="Proteomes" id="UP000499080"/>
    </source>
</evidence>
<dbReference type="OrthoDB" id="6159421at2759"/>
<name>A0A4Y2MEP7_ARAVE</name>
<organism evidence="1 2">
    <name type="scientific">Araneus ventricosus</name>
    <name type="common">Orbweaver spider</name>
    <name type="synonym">Epeira ventricosa</name>
    <dbReference type="NCBI Taxonomy" id="182803"/>
    <lineage>
        <taxon>Eukaryota</taxon>
        <taxon>Metazoa</taxon>
        <taxon>Ecdysozoa</taxon>
        <taxon>Arthropoda</taxon>
        <taxon>Chelicerata</taxon>
        <taxon>Arachnida</taxon>
        <taxon>Araneae</taxon>
        <taxon>Araneomorphae</taxon>
        <taxon>Entelegynae</taxon>
        <taxon>Araneoidea</taxon>
        <taxon>Araneidae</taxon>
        <taxon>Araneus</taxon>
    </lineage>
</organism>
<accession>A0A4Y2MEP7</accession>
<reference evidence="1 2" key="1">
    <citation type="journal article" date="2019" name="Sci. Rep.">
        <title>Orb-weaving spider Araneus ventricosus genome elucidates the spidroin gene catalogue.</title>
        <authorList>
            <person name="Kono N."/>
            <person name="Nakamura H."/>
            <person name="Ohtoshi R."/>
            <person name="Moran D.A.P."/>
            <person name="Shinohara A."/>
            <person name="Yoshida Y."/>
            <person name="Fujiwara M."/>
            <person name="Mori M."/>
            <person name="Tomita M."/>
            <person name="Arakawa K."/>
        </authorList>
    </citation>
    <scope>NUCLEOTIDE SEQUENCE [LARGE SCALE GENOMIC DNA]</scope>
</reference>
<dbReference type="EMBL" id="BGPR01204081">
    <property type="protein sequence ID" value="GBN25595.1"/>
    <property type="molecule type" value="Genomic_DNA"/>
</dbReference>
<gene>
    <name evidence="1" type="ORF">AVEN_214413_1</name>
</gene>
<evidence type="ECO:0000313" key="1">
    <source>
        <dbReference type="EMBL" id="GBN25595.1"/>
    </source>
</evidence>
<dbReference type="AlphaFoldDB" id="A0A4Y2MEP7"/>
<dbReference type="Proteomes" id="UP000499080">
    <property type="component" value="Unassembled WGS sequence"/>
</dbReference>
<protein>
    <submittedName>
        <fullName evidence="1">Uncharacterized protein</fullName>
    </submittedName>
</protein>
<proteinExistence type="predicted"/>